<organism evidence="1 2">
    <name type="scientific">Photobacterium damselae</name>
    <dbReference type="NCBI Taxonomy" id="38293"/>
    <lineage>
        <taxon>Bacteria</taxon>
        <taxon>Pseudomonadati</taxon>
        <taxon>Pseudomonadota</taxon>
        <taxon>Gammaproteobacteria</taxon>
        <taxon>Vibrionales</taxon>
        <taxon>Vibrionaceae</taxon>
        <taxon>Photobacterium</taxon>
    </lineage>
</organism>
<accession>A0ACD3T1D8</accession>
<evidence type="ECO:0000313" key="1">
    <source>
        <dbReference type="EMBL" id="TMX77445.1"/>
    </source>
</evidence>
<sequence length="193" mass="22425">MLKKFKFETLLKIPGHIALKNVDIWFQDEARFGQQNTTTRLWAERGTRPRAVKQQQFEYAYLFGSICPQKGIGEAIVVPWVNKDIMIEHLKQISSVTEKGRHAIVIMDGAGWHTEDIADDFQNISIIKLPPYSPELNPIEQVWSWLRQHYLANQSFSDYEDIVSKVCSAWNSFLECSTRVTKMCSRRWTDLTS</sequence>
<dbReference type="Proteomes" id="UP000718715">
    <property type="component" value="Unassembled WGS sequence"/>
</dbReference>
<reference evidence="1" key="1">
    <citation type="submission" date="2018-03" db="EMBL/GenBank/DDBJ databases">
        <title>Genomic characterization of a polymicrobial infection associated with a disease outbreak in Pacific white shrimp (Litopenaeus vannamei).</title>
        <authorList>
            <person name="Turner J.W."/>
            <person name="Bachand P.T."/>
            <person name="Tallman J."/>
            <person name="Elledge N.C."/>
            <person name="Pinnell L.J."/>
            <person name="Laughlin R.C."/>
            <person name="Zimba P.V."/>
        </authorList>
    </citation>
    <scope>NUCLEOTIDE SEQUENCE</scope>
    <source>
        <strain evidence="1">Hep-2b-22</strain>
    </source>
</reference>
<proteinExistence type="predicted"/>
<keyword evidence="2" id="KW-1185">Reference proteome</keyword>
<dbReference type="EMBL" id="PZOJ01000009">
    <property type="protein sequence ID" value="TMX77445.1"/>
    <property type="molecule type" value="Genomic_DNA"/>
</dbReference>
<name>A0ACD3T1D8_PHODM</name>
<evidence type="ECO:0000313" key="2">
    <source>
        <dbReference type="Proteomes" id="UP000718715"/>
    </source>
</evidence>
<comment type="caution">
    <text evidence="1">The sequence shown here is derived from an EMBL/GenBank/DDBJ whole genome shotgun (WGS) entry which is preliminary data.</text>
</comment>
<gene>
    <name evidence="1" type="ORF">DA092_04995</name>
</gene>
<protein>
    <submittedName>
        <fullName evidence="1">IS630 family transposase</fullName>
    </submittedName>
</protein>